<organism evidence="2 3">
    <name type="scientific">Stylophora pistillata</name>
    <name type="common">Smooth cauliflower coral</name>
    <dbReference type="NCBI Taxonomy" id="50429"/>
    <lineage>
        <taxon>Eukaryota</taxon>
        <taxon>Metazoa</taxon>
        <taxon>Cnidaria</taxon>
        <taxon>Anthozoa</taxon>
        <taxon>Hexacorallia</taxon>
        <taxon>Scleractinia</taxon>
        <taxon>Astrocoeniina</taxon>
        <taxon>Pocilloporidae</taxon>
        <taxon>Stylophora</taxon>
    </lineage>
</organism>
<dbReference type="EMBL" id="LSMT01000116">
    <property type="protein sequence ID" value="PFX26898.1"/>
    <property type="molecule type" value="Genomic_DNA"/>
</dbReference>
<sequence>MAAYNVCLNLGKTIHTNVTTRNRVNTDMETLSLIFVIFLPQMCASHTGHAKTKQSDRKRNFLADAMREMESGGKASSHASSVRKVPNVIRVVMRPEVPPSRHRHHRHHHGQFDGLKSVLRLSEGVNKLSNQHNENHKNKATQILDAENKLQETVRFLERVNGQLNNISKSHDHKQKLEKVDTRGNITLKGDDEVMVTDSFPLFPELRSIVEHGKPFNPDVTRAAFARAKQIVWDSVGQDPLTSADVGHLNNTKLTNAVALLEMAVREAEKMERNKTKSVDQETNHQVNSPKIPETQTKVNHSKHSDAQLKVLRQLLLEELKQTNLTEDGAGHVLISDIPFQKMRNQKQSRLTQKPFSSPGDSSTGSKVNPRNKNQPSGTQTLLENYTSFITNLLKAAHLSVSKNITKDSSSTPVQSTSHAKLASESEGQQPVIHKQNALLSTVGLKLNTTKEQQEEHRLSFANVAQEQKQQQRQQQHIQPVDLPKERLDARKAFGTAQKLVKAMLARQELYKAEADFFNKIHEMLNESSKYPLNTGPEKDARESRITSQPTVASPIKSPLSQSPLNTASSPSLSGEDNKKQPSESQKKFDEAAHLEEKVAAQQDLMYDALLKGHTIGTVKGGGGGTFEEEGAVRENTGQEGLDDSYNTEDYGDFKDSDEEAEKKFYHDHNQDNFEAKEMEDTTLGLRDKIIQLIPERTSIKESSGIDIASSQTGNMLYENNLNYTFGESGDSSGDRNARENDKTRRTKYIYRKRKLLGKL</sequence>
<feature type="compositionally biased region" description="Basic and acidic residues" evidence="1">
    <location>
        <begin position="576"/>
        <end position="591"/>
    </location>
</feature>
<dbReference type="OrthoDB" id="5979531at2759"/>
<feature type="region of interest" description="Disordered" evidence="1">
    <location>
        <begin position="529"/>
        <end position="591"/>
    </location>
</feature>
<gene>
    <name evidence="2" type="ORF">AWC38_SpisGene8440</name>
</gene>
<feature type="region of interest" description="Disordered" evidence="1">
    <location>
        <begin position="726"/>
        <end position="745"/>
    </location>
</feature>
<protein>
    <submittedName>
        <fullName evidence="2">Uncharacterized protein</fullName>
    </submittedName>
</protein>
<feature type="compositionally biased region" description="Polar residues" evidence="1">
    <location>
        <begin position="284"/>
        <end position="299"/>
    </location>
</feature>
<dbReference type="Proteomes" id="UP000225706">
    <property type="component" value="Unassembled WGS sequence"/>
</dbReference>
<feature type="region of interest" description="Disordered" evidence="1">
    <location>
        <begin position="405"/>
        <end position="432"/>
    </location>
</feature>
<feature type="region of interest" description="Disordered" evidence="1">
    <location>
        <begin position="272"/>
        <end position="305"/>
    </location>
</feature>
<feature type="region of interest" description="Disordered" evidence="1">
    <location>
        <begin position="464"/>
        <end position="484"/>
    </location>
</feature>
<feature type="region of interest" description="Disordered" evidence="1">
    <location>
        <begin position="344"/>
        <end position="379"/>
    </location>
</feature>
<proteinExistence type="predicted"/>
<feature type="compositionally biased region" description="Low complexity" evidence="1">
    <location>
        <begin position="466"/>
        <end position="479"/>
    </location>
</feature>
<keyword evidence="3" id="KW-1185">Reference proteome</keyword>
<feature type="compositionally biased region" description="Polar residues" evidence="1">
    <location>
        <begin position="346"/>
        <end position="379"/>
    </location>
</feature>
<comment type="caution">
    <text evidence="2">The sequence shown here is derived from an EMBL/GenBank/DDBJ whole genome shotgun (WGS) entry which is preliminary data.</text>
</comment>
<dbReference type="AlphaFoldDB" id="A0A2B4SE59"/>
<evidence type="ECO:0000256" key="1">
    <source>
        <dbReference type="SAM" id="MobiDB-lite"/>
    </source>
</evidence>
<feature type="compositionally biased region" description="Polar residues" evidence="1">
    <location>
        <begin position="405"/>
        <end position="419"/>
    </location>
</feature>
<evidence type="ECO:0000313" key="3">
    <source>
        <dbReference type="Proteomes" id="UP000225706"/>
    </source>
</evidence>
<reference evidence="3" key="1">
    <citation type="journal article" date="2017" name="bioRxiv">
        <title>Comparative analysis of the genomes of Stylophora pistillata and Acropora digitifera provides evidence for extensive differences between species of corals.</title>
        <authorList>
            <person name="Voolstra C.R."/>
            <person name="Li Y."/>
            <person name="Liew Y.J."/>
            <person name="Baumgarten S."/>
            <person name="Zoccola D."/>
            <person name="Flot J.-F."/>
            <person name="Tambutte S."/>
            <person name="Allemand D."/>
            <person name="Aranda M."/>
        </authorList>
    </citation>
    <scope>NUCLEOTIDE SEQUENCE [LARGE SCALE GENOMIC DNA]</scope>
</reference>
<feature type="compositionally biased region" description="Basic and acidic residues" evidence="1">
    <location>
        <begin position="733"/>
        <end position="744"/>
    </location>
</feature>
<evidence type="ECO:0000313" key="2">
    <source>
        <dbReference type="EMBL" id="PFX26898.1"/>
    </source>
</evidence>
<feature type="compositionally biased region" description="Basic and acidic residues" evidence="1">
    <location>
        <begin position="272"/>
        <end position="283"/>
    </location>
</feature>
<name>A0A2B4SE59_STYPI</name>
<accession>A0A2B4SE59</accession>
<feature type="compositionally biased region" description="Polar residues" evidence="1">
    <location>
        <begin position="559"/>
        <end position="575"/>
    </location>
</feature>